<dbReference type="Ensembl" id="ENSACAT00000030303.2">
    <property type="protein sequence ID" value="ENSACAP00000022885.1"/>
    <property type="gene ID" value="ENSACAG00000029482.2"/>
</dbReference>
<dbReference type="PROSITE" id="PS51670">
    <property type="entry name" value="SHKT"/>
    <property type="match status" value="1"/>
</dbReference>
<evidence type="ECO:0000256" key="1">
    <source>
        <dbReference type="ARBA" id="ARBA00009923"/>
    </source>
</evidence>
<dbReference type="InParanoid" id="R4GC29"/>
<dbReference type="SUPFAM" id="SSF57546">
    <property type="entry name" value="Crisp domain-like"/>
    <property type="match status" value="1"/>
</dbReference>
<dbReference type="GeneTree" id="ENSGT00940000156439"/>
<dbReference type="PANTHER" id="PTHR10334">
    <property type="entry name" value="CYSTEINE-RICH SECRETORY PROTEIN-RELATED"/>
    <property type="match status" value="1"/>
</dbReference>
<dbReference type="Pfam" id="PF00188">
    <property type="entry name" value="CAP"/>
    <property type="match status" value="1"/>
</dbReference>
<dbReference type="InterPro" id="IPR014044">
    <property type="entry name" value="CAP_dom"/>
</dbReference>
<dbReference type="InterPro" id="IPR013871">
    <property type="entry name" value="Cysteine_rich_secretory"/>
</dbReference>
<keyword evidence="6" id="KW-1185">Reference proteome</keyword>
<evidence type="ECO:0000313" key="6">
    <source>
        <dbReference type="Proteomes" id="UP000001646"/>
    </source>
</evidence>
<dbReference type="InterPro" id="IPR003582">
    <property type="entry name" value="ShKT_dom"/>
</dbReference>
<dbReference type="eggNOG" id="KOG3017">
    <property type="taxonomic scope" value="Eukaryota"/>
</dbReference>
<feature type="disulfide bond" evidence="3">
    <location>
        <begin position="132"/>
        <end position="150"/>
    </location>
</feature>
<dbReference type="Proteomes" id="UP000001646">
    <property type="component" value="Chromosome 1"/>
</dbReference>
<organism evidence="5 6">
    <name type="scientific">Anolis carolinensis</name>
    <name type="common">Green anole</name>
    <name type="synonym">American chameleon</name>
    <dbReference type="NCBI Taxonomy" id="28377"/>
    <lineage>
        <taxon>Eukaryota</taxon>
        <taxon>Metazoa</taxon>
        <taxon>Chordata</taxon>
        <taxon>Craniata</taxon>
        <taxon>Vertebrata</taxon>
        <taxon>Euteleostomi</taxon>
        <taxon>Lepidosauria</taxon>
        <taxon>Squamata</taxon>
        <taxon>Bifurcata</taxon>
        <taxon>Unidentata</taxon>
        <taxon>Episquamata</taxon>
        <taxon>Toxicofera</taxon>
        <taxon>Iguania</taxon>
        <taxon>Dactyloidae</taxon>
        <taxon>Anolis</taxon>
    </lineage>
</organism>
<dbReference type="GO" id="GO:0005615">
    <property type="term" value="C:extracellular space"/>
    <property type="evidence" value="ECO:0000318"/>
    <property type="project" value="GO_Central"/>
</dbReference>
<dbReference type="Gene3D" id="3.40.33.10">
    <property type="entry name" value="CAP"/>
    <property type="match status" value="1"/>
</dbReference>
<evidence type="ECO:0000259" key="4">
    <source>
        <dbReference type="PROSITE" id="PS51670"/>
    </source>
</evidence>
<dbReference type="Bgee" id="ENSACAG00000029482">
    <property type="expression patterns" value="Expressed in ovary and 5 other cell types or tissues"/>
</dbReference>
<dbReference type="PROSITE" id="PS01010">
    <property type="entry name" value="CRISP_2"/>
    <property type="match status" value="1"/>
</dbReference>
<dbReference type="Pfam" id="PF08562">
    <property type="entry name" value="Crisp"/>
    <property type="match status" value="1"/>
</dbReference>
<proteinExistence type="inferred from homology"/>
<dbReference type="InterPro" id="IPR001283">
    <property type="entry name" value="CRISP-related"/>
</dbReference>
<dbReference type="AlphaFoldDB" id="R4GC29"/>
<reference evidence="5" key="2">
    <citation type="submission" date="2025-08" db="UniProtKB">
        <authorList>
            <consortium name="Ensembl"/>
        </authorList>
    </citation>
    <scope>IDENTIFICATION</scope>
</reference>
<reference evidence="5" key="3">
    <citation type="submission" date="2025-09" db="UniProtKB">
        <authorList>
            <consortium name="Ensembl"/>
        </authorList>
    </citation>
    <scope>IDENTIFICATION</scope>
</reference>
<dbReference type="InterPro" id="IPR035940">
    <property type="entry name" value="CAP_sf"/>
</dbReference>
<dbReference type="InterPro" id="IPR018244">
    <property type="entry name" value="Allrgn_V5/Tpx1_CS"/>
</dbReference>
<evidence type="ECO:0000256" key="2">
    <source>
        <dbReference type="ARBA" id="ARBA00023157"/>
    </source>
</evidence>
<dbReference type="SMART" id="SM00198">
    <property type="entry name" value="SCP"/>
    <property type="match status" value="1"/>
</dbReference>
<feature type="domain" description="ShKT" evidence="4">
    <location>
        <begin position="123"/>
        <end position="156"/>
    </location>
</feature>
<evidence type="ECO:0000313" key="5">
    <source>
        <dbReference type="Ensembl" id="ENSACAP00000022885.1"/>
    </source>
</evidence>
<reference evidence="5 6" key="1">
    <citation type="submission" date="2009-12" db="EMBL/GenBank/DDBJ databases">
        <title>The Genome Sequence of Anolis carolinensis (Green Anole Lizard).</title>
        <authorList>
            <consortium name="The Genome Sequencing Platform"/>
            <person name="Di Palma F."/>
            <person name="Alfoldi J."/>
            <person name="Heiman D."/>
            <person name="Young S."/>
            <person name="Grabherr M."/>
            <person name="Johnson J."/>
            <person name="Lander E.S."/>
            <person name="Lindblad-Toh K."/>
        </authorList>
    </citation>
    <scope>NUCLEOTIDE SEQUENCE [LARGE SCALE GENOMIC DNA]</scope>
    <source>
        <strain evidence="5 6">JBL SC #1</strain>
    </source>
</reference>
<accession>R4GC29</accession>
<protein>
    <recommendedName>
        <fullName evidence="4">ShKT domain-containing protein</fullName>
    </recommendedName>
</protein>
<dbReference type="STRING" id="28377.ENSACAP00000022885"/>
<name>R4GC29_ANOCA</name>
<evidence type="ECO:0000256" key="3">
    <source>
        <dbReference type="PROSITE-ProRule" id="PRU01005"/>
    </source>
</evidence>
<dbReference type="FunFam" id="1.10.10.740:FF:000001">
    <property type="entry name" value="Cysteine-rich secretory protein 2"/>
    <property type="match status" value="1"/>
</dbReference>
<comment type="caution">
    <text evidence="3">Lacks conserved residue(s) required for the propagation of feature annotation.</text>
</comment>
<keyword evidence="2 3" id="KW-1015">Disulfide bond</keyword>
<feature type="disulfide bond" evidence="3">
    <location>
        <begin position="141"/>
        <end position="154"/>
    </location>
</feature>
<dbReference type="InterPro" id="IPR042076">
    <property type="entry name" value="Crisp-like_dom"/>
</dbReference>
<dbReference type="HOGENOM" id="CLU_119335_0_0_1"/>
<dbReference type="SUPFAM" id="SSF55797">
    <property type="entry name" value="PR-1-like"/>
    <property type="match status" value="1"/>
</dbReference>
<sequence length="161" mass="17985">LKFTLLPVSGVYCGEILLSSYKPVSWSKIIQDWSATSVNFEYGHGPINDINLSDVYTQLVWHNSDRVGCATAHCPEQVIPFIYVCHYCPVGNIVQFLPTPYKEGKPCADCPDSCENNLCVHSCIYVDHIKGCDKLLQMSKCDEDLMQNNCQATCKCKPGIN</sequence>
<comment type="similarity">
    <text evidence="1">Belongs to the CRISP family.</text>
</comment>
<dbReference type="Gene3D" id="1.10.10.740">
    <property type="entry name" value="Crisp domain"/>
    <property type="match status" value="1"/>
</dbReference>